<dbReference type="PANTHER" id="PTHR31374:SF304">
    <property type="entry name" value="OS04G0537100 PROTEIN"/>
    <property type="match status" value="1"/>
</dbReference>
<protein>
    <submittedName>
        <fullName evidence="2">Uncharacterized protein</fullName>
    </submittedName>
</protein>
<dbReference type="Proteomes" id="UP001179952">
    <property type="component" value="Unassembled WGS sequence"/>
</dbReference>
<dbReference type="EMBL" id="JAUJYN010000004">
    <property type="protein sequence ID" value="KAK1272677.1"/>
    <property type="molecule type" value="Genomic_DNA"/>
</dbReference>
<dbReference type="InterPro" id="IPR003676">
    <property type="entry name" value="SAUR_fam"/>
</dbReference>
<accession>A0AAV9B9B7</accession>
<sequence>MKQTRRGFKIRRRFSALFGWLPTRNPRRSGYRPLLSSAEHNNHVNKTTATTAKFLRWARNLWRTSSCGRLGPPPREAEAAVPKGYMAVYVGWKGAEDHRDRPSRFLVPVMYFNDPLFGGLLREAEEEFGYDHPGGITIPCRISEFESVRGRIAAARGFSRRFLRRIESDHSR</sequence>
<keyword evidence="3" id="KW-1185">Reference proteome</keyword>
<gene>
    <name evidence="2" type="ORF">QJS04_geneDACA012365</name>
</gene>
<organism evidence="2 3">
    <name type="scientific">Acorus gramineus</name>
    <name type="common">Dwarf sweet flag</name>
    <dbReference type="NCBI Taxonomy" id="55184"/>
    <lineage>
        <taxon>Eukaryota</taxon>
        <taxon>Viridiplantae</taxon>
        <taxon>Streptophyta</taxon>
        <taxon>Embryophyta</taxon>
        <taxon>Tracheophyta</taxon>
        <taxon>Spermatophyta</taxon>
        <taxon>Magnoliopsida</taxon>
        <taxon>Liliopsida</taxon>
        <taxon>Acoraceae</taxon>
        <taxon>Acorus</taxon>
    </lineage>
</organism>
<dbReference type="PANTHER" id="PTHR31374">
    <property type="entry name" value="AUXIN-INDUCED PROTEIN-LIKE-RELATED"/>
    <property type="match status" value="1"/>
</dbReference>
<name>A0AAV9B9B7_ACOGR</name>
<reference evidence="2" key="1">
    <citation type="journal article" date="2023" name="Nat. Commun.">
        <title>Diploid and tetraploid genomes of Acorus and the evolution of monocots.</title>
        <authorList>
            <person name="Ma L."/>
            <person name="Liu K.W."/>
            <person name="Li Z."/>
            <person name="Hsiao Y.Y."/>
            <person name="Qi Y."/>
            <person name="Fu T."/>
            <person name="Tang G.D."/>
            <person name="Zhang D."/>
            <person name="Sun W.H."/>
            <person name="Liu D.K."/>
            <person name="Li Y."/>
            <person name="Chen G.Z."/>
            <person name="Liu X.D."/>
            <person name="Liao X.Y."/>
            <person name="Jiang Y.T."/>
            <person name="Yu X."/>
            <person name="Hao Y."/>
            <person name="Huang J."/>
            <person name="Zhao X.W."/>
            <person name="Ke S."/>
            <person name="Chen Y.Y."/>
            <person name="Wu W.L."/>
            <person name="Hsu J.L."/>
            <person name="Lin Y.F."/>
            <person name="Huang M.D."/>
            <person name="Li C.Y."/>
            <person name="Huang L."/>
            <person name="Wang Z.W."/>
            <person name="Zhao X."/>
            <person name="Zhong W.Y."/>
            <person name="Peng D.H."/>
            <person name="Ahmad S."/>
            <person name="Lan S."/>
            <person name="Zhang J.S."/>
            <person name="Tsai W.C."/>
            <person name="Van de Peer Y."/>
            <person name="Liu Z.J."/>
        </authorList>
    </citation>
    <scope>NUCLEOTIDE SEQUENCE</scope>
    <source>
        <strain evidence="2">SCP</strain>
    </source>
</reference>
<dbReference type="AlphaFoldDB" id="A0AAV9B9B7"/>
<evidence type="ECO:0000313" key="3">
    <source>
        <dbReference type="Proteomes" id="UP001179952"/>
    </source>
</evidence>
<evidence type="ECO:0000313" key="2">
    <source>
        <dbReference type="EMBL" id="KAK1272677.1"/>
    </source>
</evidence>
<evidence type="ECO:0000256" key="1">
    <source>
        <dbReference type="ARBA" id="ARBA00006974"/>
    </source>
</evidence>
<reference evidence="2" key="2">
    <citation type="submission" date="2023-06" db="EMBL/GenBank/DDBJ databases">
        <authorList>
            <person name="Ma L."/>
            <person name="Liu K.-W."/>
            <person name="Li Z."/>
            <person name="Hsiao Y.-Y."/>
            <person name="Qi Y."/>
            <person name="Fu T."/>
            <person name="Tang G."/>
            <person name="Zhang D."/>
            <person name="Sun W.-H."/>
            <person name="Liu D.-K."/>
            <person name="Li Y."/>
            <person name="Chen G.-Z."/>
            <person name="Liu X.-D."/>
            <person name="Liao X.-Y."/>
            <person name="Jiang Y.-T."/>
            <person name="Yu X."/>
            <person name="Hao Y."/>
            <person name="Huang J."/>
            <person name="Zhao X.-W."/>
            <person name="Ke S."/>
            <person name="Chen Y.-Y."/>
            <person name="Wu W.-L."/>
            <person name="Hsu J.-L."/>
            <person name="Lin Y.-F."/>
            <person name="Huang M.-D."/>
            <person name="Li C.-Y."/>
            <person name="Huang L."/>
            <person name="Wang Z.-W."/>
            <person name="Zhao X."/>
            <person name="Zhong W.-Y."/>
            <person name="Peng D.-H."/>
            <person name="Ahmad S."/>
            <person name="Lan S."/>
            <person name="Zhang J.-S."/>
            <person name="Tsai W.-C."/>
            <person name="Van De Peer Y."/>
            <person name="Liu Z.-J."/>
        </authorList>
    </citation>
    <scope>NUCLEOTIDE SEQUENCE</scope>
    <source>
        <strain evidence="2">SCP</strain>
        <tissue evidence="2">Leaves</tissue>
    </source>
</reference>
<comment type="similarity">
    <text evidence="1">Belongs to the ARG7 family.</text>
</comment>
<comment type="caution">
    <text evidence="2">The sequence shown here is derived from an EMBL/GenBank/DDBJ whole genome shotgun (WGS) entry which is preliminary data.</text>
</comment>
<proteinExistence type="inferred from homology"/>
<dbReference type="Pfam" id="PF02519">
    <property type="entry name" value="Auxin_inducible"/>
    <property type="match status" value="1"/>
</dbReference>
<dbReference type="GO" id="GO:0009733">
    <property type="term" value="P:response to auxin"/>
    <property type="evidence" value="ECO:0007669"/>
    <property type="project" value="InterPro"/>
</dbReference>